<dbReference type="eggNOG" id="COG0297">
    <property type="taxonomic scope" value="Bacteria"/>
</dbReference>
<evidence type="ECO:0000256" key="8">
    <source>
        <dbReference type="HAMAP-Rule" id="MF_00484"/>
    </source>
</evidence>
<sequence length="477" mass="54188">MRILQTAVEFAPLIKSGGLGDAVYGLSKALAENHHVEVVLPLYPQLCSLPSTPRNNEQTFSYEFLGRQTATALSYSYENMLLTLLRLDSQLDLFSTSTIYTDTETDALRFMAFSSAVSAYLHISDKVDIVHMHDWHLGLLAGLLKDPGHKYYPKRIFTIHNFNYRGYCSSQVLATSRISNFGLSNYQLFRDPHTSALLKGALYCSDYVTTVSPTYARDILQDYSDHEMYDALVARSDVFCGILNGIDENLWNPETDPCLAANYNVKLLEEPDVFFTKKEENKSVLYEKLGLSHEYTPLMCIISRIVEQKGPEFMKAAILHAMENAYSLVIIGQCYNQELQRQFTHLQDSLTYSPNIRIILDYNDSLARLVYGAADMICIPSHFEPCGLTQLISMRYGTVPLVRSTGGLADTVLPHIHGLTFSQTENFRDFYRMLSLAVSIYRHEPDTWFHMIEEGMQRSSGLNTMASQYEKIYLSLL</sequence>
<dbReference type="OrthoDB" id="9808590at2"/>
<dbReference type="InterPro" id="IPR013534">
    <property type="entry name" value="Starch_synth_cat_dom"/>
</dbReference>
<dbReference type="PANTHER" id="PTHR46083">
    <property type="match status" value="1"/>
</dbReference>
<evidence type="ECO:0000313" key="12">
    <source>
        <dbReference type="Proteomes" id="UP000019147"/>
    </source>
</evidence>
<dbReference type="KEGG" id="cgz:M787_000930"/>
<dbReference type="InterPro" id="IPR011835">
    <property type="entry name" value="GS/SS"/>
</dbReference>
<dbReference type="NCBIfam" id="NF001904">
    <property type="entry name" value="PRK00654.2-3"/>
    <property type="match status" value="1"/>
</dbReference>
<evidence type="ECO:0000256" key="1">
    <source>
        <dbReference type="ARBA" id="ARBA00001478"/>
    </source>
</evidence>
<evidence type="ECO:0000256" key="4">
    <source>
        <dbReference type="ARBA" id="ARBA00010281"/>
    </source>
</evidence>
<comment type="catalytic activity">
    <reaction evidence="1 8">
        <text>[(1-&gt;4)-alpha-D-glucosyl](n) + ADP-alpha-D-glucose = [(1-&gt;4)-alpha-D-glucosyl](n+1) + ADP + H(+)</text>
        <dbReference type="Rhea" id="RHEA:18189"/>
        <dbReference type="Rhea" id="RHEA-COMP:9584"/>
        <dbReference type="Rhea" id="RHEA-COMP:9587"/>
        <dbReference type="ChEBI" id="CHEBI:15378"/>
        <dbReference type="ChEBI" id="CHEBI:15444"/>
        <dbReference type="ChEBI" id="CHEBI:57498"/>
        <dbReference type="ChEBI" id="CHEBI:456216"/>
        <dbReference type="EC" id="2.4.1.21"/>
    </reaction>
</comment>
<keyword evidence="7 8" id="KW-0320">Glycogen biosynthesis</keyword>
<accession>A0A173DYA9</accession>
<dbReference type="GO" id="GO:0004373">
    <property type="term" value="F:alpha-1,4-glucan glucosyltransferase (UDP-glucose donor) activity"/>
    <property type="evidence" value="ECO:0007669"/>
    <property type="project" value="InterPro"/>
</dbReference>
<evidence type="ECO:0000313" key="11">
    <source>
        <dbReference type="EMBL" id="ANG65891.1"/>
    </source>
</evidence>
<evidence type="ECO:0000256" key="3">
    <source>
        <dbReference type="ARBA" id="ARBA00004964"/>
    </source>
</evidence>
<evidence type="ECO:0000256" key="2">
    <source>
        <dbReference type="ARBA" id="ARBA00002764"/>
    </source>
</evidence>
<dbReference type="GeneID" id="81477867"/>
<dbReference type="UniPathway" id="UPA00164"/>
<protein>
    <recommendedName>
        <fullName evidence="8">Glycogen synthase</fullName>
        <ecNumber evidence="8">2.4.1.21</ecNumber>
    </recommendedName>
    <alternativeName>
        <fullName evidence="8">Starch [bacterial glycogen] synthase</fullName>
    </alternativeName>
</protein>
<keyword evidence="5 8" id="KW-0328">Glycosyltransferase</keyword>
<dbReference type="CDD" id="cd03791">
    <property type="entry name" value="GT5_Glycogen_synthase_DULL1-like"/>
    <property type="match status" value="1"/>
</dbReference>
<dbReference type="GO" id="GO:0005978">
    <property type="term" value="P:glycogen biosynthetic process"/>
    <property type="evidence" value="ECO:0007669"/>
    <property type="project" value="UniProtKB-UniRule"/>
</dbReference>
<evidence type="ECO:0000256" key="5">
    <source>
        <dbReference type="ARBA" id="ARBA00022676"/>
    </source>
</evidence>
<dbReference type="SUPFAM" id="SSF53756">
    <property type="entry name" value="UDP-Glycosyltransferase/glycogen phosphorylase"/>
    <property type="match status" value="1"/>
</dbReference>
<dbReference type="EC" id="2.4.1.21" evidence="8"/>
<name>A0A173DYA9_9CHLA</name>
<feature type="domain" description="Starch synthase catalytic" evidence="10">
    <location>
        <begin position="2"/>
        <end position="230"/>
    </location>
</feature>
<dbReference type="Pfam" id="PF08323">
    <property type="entry name" value="Glyco_transf_5"/>
    <property type="match status" value="1"/>
</dbReference>
<dbReference type="STRING" id="1143323.M787_000930"/>
<evidence type="ECO:0000259" key="9">
    <source>
        <dbReference type="Pfam" id="PF00534"/>
    </source>
</evidence>
<keyword evidence="6 8" id="KW-0808">Transferase</keyword>
<feature type="binding site" evidence="8">
    <location>
        <position position="15"/>
    </location>
    <ligand>
        <name>ADP-alpha-D-glucose</name>
        <dbReference type="ChEBI" id="CHEBI:57498"/>
    </ligand>
</feature>
<comment type="similarity">
    <text evidence="4 8">Belongs to the glycosyltransferase 1 family. Bacterial/plant glycogen synthase subfamily.</text>
</comment>
<dbReference type="InterPro" id="IPR001296">
    <property type="entry name" value="Glyco_trans_1"/>
</dbReference>
<dbReference type="Proteomes" id="UP000019147">
    <property type="component" value="Chromosome"/>
</dbReference>
<gene>
    <name evidence="8" type="primary">glgA</name>
    <name evidence="11" type="ORF">M787_000930</name>
</gene>
<dbReference type="Gene3D" id="3.40.50.2000">
    <property type="entry name" value="Glycogen Phosphorylase B"/>
    <property type="match status" value="2"/>
</dbReference>
<dbReference type="RefSeq" id="WP_021828593.1">
    <property type="nucleotide sequence ID" value="NZ_CP015840.1"/>
</dbReference>
<comment type="pathway">
    <text evidence="3 8">Glycan biosynthesis; glycogen biosynthesis.</text>
</comment>
<dbReference type="PANTHER" id="PTHR46083:SF1">
    <property type="entry name" value="GLYCOGEN SYNTHASE 2-RELATED"/>
    <property type="match status" value="1"/>
</dbReference>
<dbReference type="NCBIfam" id="TIGR02095">
    <property type="entry name" value="glgA"/>
    <property type="match status" value="1"/>
</dbReference>
<evidence type="ECO:0000256" key="6">
    <source>
        <dbReference type="ARBA" id="ARBA00022679"/>
    </source>
</evidence>
<dbReference type="AlphaFoldDB" id="A0A173DYA9"/>
<reference evidence="11 12" key="1">
    <citation type="journal article" date="2014" name="Syst. Appl. Microbiol.">
        <title>Evidence for the existence of two new members of the family Chlamydiaceae and proposal of Chlamydia avium sp. nov. and Chlamydia gallinacea sp. nov.</title>
        <authorList>
            <person name="Sachse K."/>
            <person name="Laroucau K."/>
            <person name="Riege K."/>
            <person name="Wehner S."/>
            <person name="Dilcher M."/>
            <person name="Creasy H.H."/>
            <person name="Weidmann M."/>
            <person name="Myers G."/>
            <person name="Vorimore F."/>
            <person name="Vicari N."/>
            <person name="Magnino S."/>
            <person name="Liebler-Tenorio E."/>
            <person name="Ruettger A."/>
            <person name="Bavoil P.M."/>
            <person name="Hufert F.T."/>
            <person name="Rossello-Mora R."/>
            <person name="Marz M."/>
        </authorList>
    </citation>
    <scope>NUCLEOTIDE SEQUENCE [LARGE SCALE GENOMIC DNA]</scope>
    <source>
        <strain evidence="11 12">08-1274/3</strain>
    </source>
</reference>
<evidence type="ECO:0000256" key="7">
    <source>
        <dbReference type="ARBA" id="ARBA00023056"/>
    </source>
</evidence>
<dbReference type="GO" id="GO:0009011">
    <property type="term" value="F:alpha-1,4-glucan glucosyltransferase (ADP-glucose donor) activity"/>
    <property type="evidence" value="ECO:0007669"/>
    <property type="project" value="UniProtKB-UniRule"/>
</dbReference>
<dbReference type="HAMAP" id="MF_00484">
    <property type="entry name" value="Glycogen_synth"/>
    <property type="match status" value="1"/>
</dbReference>
<comment type="function">
    <text evidence="2 8">Synthesizes alpha-1,4-glucan chains using ADP-glucose.</text>
</comment>
<dbReference type="Pfam" id="PF00534">
    <property type="entry name" value="Glycos_transf_1"/>
    <property type="match status" value="1"/>
</dbReference>
<proteinExistence type="inferred from homology"/>
<evidence type="ECO:0000259" key="10">
    <source>
        <dbReference type="Pfam" id="PF08323"/>
    </source>
</evidence>
<dbReference type="EMBL" id="CP015840">
    <property type="protein sequence ID" value="ANG65891.1"/>
    <property type="molecule type" value="Genomic_DNA"/>
</dbReference>
<feature type="domain" description="Glycosyl transferase family 1" evidence="9">
    <location>
        <begin position="296"/>
        <end position="426"/>
    </location>
</feature>
<organism evidence="11 12">
    <name type="scientific">Chlamydia gallinacea 08-1274/3</name>
    <dbReference type="NCBI Taxonomy" id="1143323"/>
    <lineage>
        <taxon>Bacteria</taxon>
        <taxon>Pseudomonadati</taxon>
        <taxon>Chlamydiota</taxon>
        <taxon>Chlamydiia</taxon>
        <taxon>Chlamydiales</taxon>
        <taxon>Chlamydiaceae</taxon>
        <taxon>Chlamydia/Chlamydophila group</taxon>
        <taxon>Chlamydia</taxon>
    </lineage>
</organism>